<sequence length="128" mass="14056">MSSDLKFNGKVVLVTGSSSGIGETTALLFAKLGAKVVVTGRDATKVDEVALQCQQISPQNFKVLKFVGDLGEDHNVDRLMDLIVKTYNQLDVVVNNAGRGIDRTETDPMKSFDDLHKVNLRSIYRICL</sequence>
<protein>
    <submittedName>
        <fullName evidence="1">Uncharacterized protein</fullName>
    </submittedName>
</protein>
<dbReference type="EMBL" id="CAJPVJ010024613">
    <property type="protein sequence ID" value="CAG2178817.1"/>
    <property type="molecule type" value="Genomic_DNA"/>
</dbReference>
<organism evidence="1">
    <name type="scientific">Oppiella nova</name>
    <dbReference type="NCBI Taxonomy" id="334625"/>
    <lineage>
        <taxon>Eukaryota</taxon>
        <taxon>Metazoa</taxon>
        <taxon>Ecdysozoa</taxon>
        <taxon>Arthropoda</taxon>
        <taxon>Chelicerata</taxon>
        <taxon>Arachnida</taxon>
        <taxon>Acari</taxon>
        <taxon>Acariformes</taxon>
        <taxon>Sarcoptiformes</taxon>
        <taxon>Oribatida</taxon>
        <taxon>Brachypylina</taxon>
        <taxon>Oppioidea</taxon>
        <taxon>Oppiidae</taxon>
        <taxon>Oppiella</taxon>
    </lineage>
</organism>
<dbReference type="OrthoDB" id="6509454at2759"/>
<dbReference type="EMBL" id="OC939438">
    <property type="protein sequence ID" value="CAD7661681.1"/>
    <property type="molecule type" value="Genomic_DNA"/>
</dbReference>
<gene>
    <name evidence="1" type="ORF">ONB1V03_LOCUS18241</name>
</gene>
<dbReference type="Proteomes" id="UP000728032">
    <property type="component" value="Unassembled WGS sequence"/>
</dbReference>
<dbReference type="Pfam" id="PF00106">
    <property type="entry name" value="adh_short"/>
    <property type="match status" value="1"/>
</dbReference>
<dbReference type="Gene3D" id="3.40.50.720">
    <property type="entry name" value="NAD(P)-binding Rossmann-like Domain"/>
    <property type="match status" value="1"/>
</dbReference>
<proteinExistence type="predicted"/>
<dbReference type="InterPro" id="IPR036291">
    <property type="entry name" value="NAD(P)-bd_dom_sf"/>
</dbReference>
<dbReference type="PANTHER" id="PTHR43975:SF2">
    <property type="entry name" value="EG:BACR7A4.14 PROTEIN-RELATED"/>
    <property type="match status" value="1"/>
</dbReference>
<dbReference type="InterPro" id="IPR002347">
    <property type="entry name" value="SDR_fam"/>
</dbReference>
<accession>A0A7R9QX41</accession>
<dbReference type="PRINTS" id="PR00081">
    <property type="entry name" value="GDHRDH"/>
</dbReference>
<keyword evidence="2" id="KW-1185">Reference proteome</keyword>
<feature type="non-terminal residue" evidence="1">
    <location>
        <position position="1"/>
    </location>
</feature>
<dbReference type="AlphaFoldDB" id="A0A7R9QX41"/>
<evidence type="ECO:0000313" key="1">
    <source>
        <dbReference type="EMBL" id="CAD7661681.1"/>
    </source>
</evidence>
<dbReference type="PANTHER" id="PTHR43975">
    <property type="entry name" value="ZGC:101858"/>
    <property type="match status" value="1"/>
</dbReference>
<name>A0A7R9QX41_9ACAR</name>
<reference evidence="1" key="1">
    <citation type="submission" date="2020-11" db="EMBL/GenBank/DDBJ databases">
        <authorList>
            <person name="Tran Van P."/>
        </authorList>
    </citation>
    <scope>NUCLEOTIDE SEQUENCE</scope>
</reference>
<dbReference type="SUPFAM" id="SSF51735">
    <property type="entry name" value="NAD(P)-binding Rossmann-fold domains"/>
    <property type="match status" value="1"/>
</dbReference>
<evidence type="ECO:0000313" key="2">
    <source>
        <dbReference type="Proteomes" id="UP000728032"/>
    </source>
</evidence>